<comment type="caution">
    <text evidence="1">The sequence shown here is derived from an EMBL/GenBank/DDBJ whole genome shotgun (WGS) entry which is preliminary data.</text>
</comment>
<evidence type="ECO:0000313" key="2">
    <source>
        <dbReference type="Proteomes" id="UP000029452"/>
    </source>
</evidence>
<protein>
    <submittedName>
        <fullName evidence="1">Uncharacterized protein</fullName>
    </submittedName>
</protein>
<dbReference type="EMBL" id="JPGK01000004">
    <property type="protein sequence ID" value="KGA93989.1"/>
    <property type="molecule type" value="Genomic_DNA"/>
</dbReference>
<evidence type="ECO:0000313" key="1">
    <source>
        <dbReference type="EMBL" id="KGA93989.1"/>
    </source>
</evidence>
<dbReference type="AlphaFoldDB" id="A0A094X628"/>
<dbReference type="Proteomes" id="UP000029452">
    <property type="component" value="Unassembled WGS sequence"/>
</dbReference>
<name>A0A094X628_9BACT</name>
<gene>
    <name evidence="1" type="ORF">LptCag_0615</name>
</gene>
<accession>A0A094X628</accession>
<dbReference type="PATRIC" id="fig|178606.4.peg.1146"/>
<proteinExistence type="predicted"/>
<reference evidence="1 2" key="1">
    <citation type="submission" date="2014-06" db="EMBL/GenBank/DDBJ databases">
        <title>Draft genome sequence of iron oxidizing acidophile Leptospirillum ferriphilum DSM14647.</title>
        <authorList>
            <person name="Cardenas J.P."/>
            <person name="Lazcano M."/>
            <person name="Ossandon F.J."/>
            <person name="Corbett M."/>
            <person name="Holmes D.S."/>
            <person name="Watkin E."/>
        </authorList>
    </citation>
    <scope>NUCLEOTIDE SEQUENCE [LARGE SCALE GENOMIC DNA]</scope>
    <source>
        <strain evidence="1 2">DSM 14647</strain>
    </source>
</reference>
<organism evidence="1 2">
    <name type="scientific">Leptospirillum ferriphilum</name>
    <dbReference type="NCBI Taxonomy" id="178606"/>
    <lineage>
        <taxon>Bacteria</taxon>
        <taxon>Pseudomonadati</taxon>
        <taxon>Nitrospirota</taxon>
        <taxon>Nitrospiria</taxon>
        <taxon>Nitrospirales</taxon>
        <taxon>Nitrospiraceae</taxon>
        <taxon>Leptospirillum</taxon>
    </lineage>
</organism>
<sequence length="101" mass="11735">MFFHRRGIHPHGRRDPLVVSELVPDERLDLLRSFRTQSFPELAQRGTLYKMGLFRKNASENHPHHVLVEPLHNLLIRQVEPVFQDHEADHQPGWLGGTACT</sequence>